<evidence type="ECO:0000256" key="2">
    <source>
        <dbReference type="ARBA" id="ARBA00022771"/>
    </source>
</evidence>
<dbReference type="Gene3D" id="4.10.830.40">
    <property type="match status" value="1"/>
</dbReference>
<dbReference type="Pfam" id="PF15227">
    <property type="entry name" value="zf-C3HC4_4"/>
    <property type="match status" value="1"/>
</dbReference>
<dbReference type="InterPro" id="IPR058030">
    <property type="entry name" value="TRIM8/14/16/25/29/45/65_CC"/>
</dbReference>
<proteinExistence type="predicted"/>
<feature type="coiled-coil region" evidence="5">
    <location>
        <begin position="265"/>
        <end position="299"/>
    </location>
</feature>
<dbReference type="Pfam" id="PF00643">
    <property type="entry name" value="zf-B_box"/>
    <property type="match status" value="1"/>
</dbReference>
<evidence type="ECO:0000256" key="1">
    <source>
        <dbReference type="ARBA" id="ARBA00022723"/>
    </source>
</evidence>
<dbReference type="AlphaFoldDB" id="A0AA88NUJ3"/>
<reference evidence="9" key="1">
    <citation type="submission" date="2023-08" db="EMBL/GenBank/DDBJ databases">
        <title>Pelteobagrus vachellii genome.</title>
        <authorList>
            <person name="Liu H."/>
        </authorList>
    </citation>
    <scope>NUCLEOTIDE SEQUENCE</scope>
    <source>
        <strain evidence="9">PRFRI_2022a</strain>
        <tissue evidence="9">Muscle</tissue>
    </source>
</reference>
<keyword evidence="2 4" id="KW-0863">Zinc-finger</keyword>
<feature type="domain" description="B box-type" evidence="8">
    <location>
        <begin position="145"/>
        <end position="185"/>
    </location>
</feature>
<dbReference type="Gene3D" id="3.30.160.60">
    <property type="entry name" value="Classic Zinc Finger"/>
    <property type="match status" value="1"/>
</dbReference>
<evidence type="ECO:0000256" key="3">
    <source>
        <dbReference type="ARBA" id="ARBA00022833"/>
    </source>
</evidence>
<feature type="compositionally biased region" description="Polar residues" evidence="6">
    <location>
        <begin position="495"/>
        <end position="533"/>
    </location>
</feature>
<dbReference type="PROSITE" id="PS50089">
    <property type="entry name" value="ZF_RING_2"/>
    <property type="match status" value="1"/>
</dbReference>
<dbReference type="SUPFAM" id="SSF57845">
    <property type="entry name" value="B-box zinc-binding domain"/>
    <property type="match status" value="1"/>
</dbReference>
<dbReference type="Pfam" id="PF25600">
    <property type="entry name" value="TRIM_CC"/>
    <property type="match status" value="1"/>
</dbReference>
<dbReference type="CDD" id="cd19769">
    <property type="entry name" value="Bbox2_TRIM16-like"/>
    <property type="match status" value="1"/>
</dbReference>
<evidence type="ECO:0000313" key="9">
    <source>
        <dbReference type="EMBL" id="KAK2863962.1"/>
    </source>
</evidence>
<dbReference type="InterPro" id="IPR013083">
    <property type="entry name" value="Znf_RING/FYVE/PHD"/>
</dbReference>
<dbReference type="PROSITE" id="PS50119">
    <property type="entry name" value="ZF_BBOX"/>
    <property type="match status" value="1"/>
</dbReference>
<dbReference type="Gene3D" id="3.30.40.10">
    <property type="entry name" value="Zinc/RING finger domain, C3HC4 (zinc finger)"/>
    <property type="match status" value="1"/>
</dbReference>
<evidence type="ECO:0008006" key="11">
    <source>
        <dbReference type="Google" id="ProtNLM"/>
    </source>
</evidence>
<dbReference type="InterPro" id="IPR000315">
    <property type="entry name" value="Znf_B-box"/>
</dbReference>
<accession>A0AA88NUJ3</accession>
<evidence type="ECO:0000256" key="6">
    <source>
        <dbReference type="SAM" id="MobiDB-lite"/>
    </source>
</evidence>
<evidence type="ECO:0000259" key="7">
    <source>
        <dbReference type="PROSITE" id="PS50089"/>
    </source>
</evidence>
<dbReference type="CDD" id="cd19802">
    <property type="entry name" value="Bbox1_TRIM8-like"/>
    <property type="match status" value="1"/>
</dbReference>
<dbReference type="PANTHER" id="PTHR25465">
    <property type="entry name" value="B-BOX DOMAIN CONTAINING"/>
    <property type="match status" value="1"/>
</dbReference>
<evidence type="ECO:0000313" key="10">
    <source>
        <dbReference type="Proteomes" id="UP001187315"/>
    </source>
</evidence>
<protein>
    <recommendedName>
        <fullName evidence="11">E3 ubiquitin/ISG15 ligase TRIM25-like</fullName>
    </recommendedName>
</protein>
<dbReference type="PROSITE" id="PS00518">
    <property type="entry name" value="ZF_RING_1"/>
    <property type="match status" value="1"/>
</dbReference>
<dbReference type="PANTHER" id="PTHR25465:SF5">
    <property type="entry name" value="E3 UBIQUITIN_ISG15 LIGASE TRIM25-RELATED"/>
    <property type="match status" value="1"/>
</dbReference>
<dbReference type="InterPro" id="IPR017907">
    <property type="entry name" value="Znf_RING_CS"/>
</dbReference>
<keyword evidence="1" id="KW-0479">Metal-binding</keyword>
<evidence type="ECO:0000259" key="8">
    <source>
        <dbReference type="PROSITE" id="PS50119"/>
    </source>
</evidence>
<evidence type="ECO:0000256" key="5">
    <source>
        <dbReference type="SAM" id="Coils"/>
    </source>
</evidence>
<comment type="caution">
    <text evidence="9">The sequence shown here is derived from an EMBL/GenBank/DDBJ whole genome shotgun (WGS) entry which is preliminary data.</text>
</comment>
<dbReference type="InterPro" id="IPR001841">
    <property type="entry name" value="Znf_RING"/>
</dbReference>
<dbReference type="Proteomes" id="UP001187315">
    <property type="component" value="Unassembled WGS sequence"/>
</dbReference>
<feature type="region of interest" description="Disordered" evidence="6">
    <location>
        <begin position="488"/>
        <end position="540"/>
    </location>
</feature>
<dbReference type="SUPFAM" id="SSF57850">
    <property type="entry name" value="RING/U-box"/>
    <property type="match status" value="1"/>
</dbReference>
<feature type="domain" description="RING-type" evidence="7">
    <location>
        <begin position="15"/>
        <end position="56"/>
    </location>
</feature>
<keyword evidence="5" id="KW-0175">Coiled coil</keyword>
<keyword evidence="10" id="KW-1185">Reference proteome</keyword>
<feature type="compositionally biased region" description="Polar residues" evidence="6">
    <location>
        <begin position="454"/>
        <end position="473"/>
    </location>
</feature>
<dbReference type="GO" id="GO:0008270">
    <property type="term" value="F:zinc ion binding"/>
    <property type="evidence" value="ECO:0007669"/>
    <property type="project" value="UniProtKB-KW"/>
</dbReference>
<name>A0AA88NUJ3_TACVA</name>
<dbReference type="InterPro" id="IPR051051">
    <property type="entry name" value="E3_ubiq-ligase_TRIM/RNF"/>
</dbReference>
<dbReference type="SMART" id="SM00336">
    <property type="entry name" value="BBOX"/>
    <property type="match status" value="1"/>
</dbReference>
<feature type="region of interest" description="Disordered" evidence="6">
    <location>
        <begin position="435"/>
        <end position="473"/>
    </location>
</feature>
<keyword evidence="3" id="KW-0862">Zinc</keyword>
<organism evidence="9 10">
    <name type="scientific">Tachysurus vachellii</name>
    <name type="common">Darkbarbel catfish</name>
    <name type="synonym">Pelteobagrus vachellii</name>
    <dbReference type="NCBI Taxonomy" id="175792"/>
    <lineage>
        <taxon>Eukaryota</taxon>
        <taxon>Metazoa</taxon>
        <taxon>Chordata</taxon>
        <taxon>Craniata</taxon>
        <taxon>Vertebrata</taxon>
        <taxon>Euteleostomi</taxon>
        <taxon>Actinopterygii</taxon>
        <taxon>Neopterygii</taxon>
        <taxon>Teleostei</taxon>
        <taxon>Ostariophysi</taxon>
        <taxon>Siluriformes</taxon>
        <taxon>Bagridae</taxon>
        <taxon>Tachysurus</taxon>
    </lineage>
</organism>
<dbReference type="EMBL" id="JAVHJS010000003">
    <property type="protein sequence ID" value="KAK2863962.1"/>
    <property type="molecule type" value="Genomic_DNA"/>
</dbReference>
<evidence type="ECO:0000256" key="4">
    <source>
        <dbReference type="PROSITE-ProRule" id="PRU00024"/>
    </source>
</evidence>
<dbReference type="SMART" id="SM00184">
    <property type="entry name" value="RING"/>
    <property type="match status" value="1"/>
</dbReference>
<gene>
    <name evidence="9" type="ORF">Q7C36_003116</name>
</gene>
<sequence length="555" mass="62751">MAEVNVLINEDEFCCSVCLELLKDPVTLTCGHSYCMSCITSSWDQQVGIYTCPQCRATFDKRPSLRRNNLLAGLVEKIKQRGLELSDHCYAKSGDVECDICTGIKYKAVKSCLVCLASYCADHFRPHKESSALMKHTVTEASAKLHEKICPQHGKPLEIFCRTDQKCICYLCTLDEHSNHNFVSAVAERAEKEKQVLETQINYTQRILEREEDHVELMESLESIQNSAQVAVEDIRRLFQELIQSIVIKCSEVTNQISAQENVEVTHTKQHLKQVEQEIVELECKNEELKQLLQTKDDTLFLQSFQSFHDLRLPEAISRVNINMPRSYEDVKIFVHKLKENIKSTKLYPDSASQMNSNQMTLENSRELSQIPTINLLSNPLAELETTFVISSTPETKPQPMFDLKNSTWFGLSSIPETKPEYTFGLKKNTGFGLSSTPTTKPKSTFDLKKNTGFRFSSTPATQSQTRFRFSSTPDTQPQFLFGFTKPSEFGLSSPPDSQPQTVFGLSSTPDTQPQSIFELSSPPDTQSQTVIGLSSRPGTRVHVAREIRISGRKK</sequence>